<dbReference type="PANTHER" id="PTHR43077:SF11">
    <property type="entry name" value="TRANSPORT PERMEASE YVFS-RELATED"/>
    <property type="match status" value="1"/>
</dbReference>
<feature type="transmembrane region" description="Helical" evidence="5">
    <location>
        <begin position="129"/>
        <end position="152"/>
    </location>
</feature>
<dbReference type="PANTHER" id="PTHR43077">
    <property type="entry name" value="TRANSPORT PERMEASE YVFS-RELATED"/>
    <property type="match status" value="1"/>
</dbReference>
<dbReference type="InterPro" id="IPR047817">
    <property type="entry name" value="ABC2_TM_bact-type"/>
</dbReference>
<comment type="subcellular location">
    <subcellularLocation>
        <location evidence="5">Cell membrane</location>
        <topology evidence="5">Multi-pass membrane protein</topology>
    </subcellularLocation>
    <subcellularLocation>
        <location evidence="1">Membrane</location>
        <topology evidence="1">Multi-pass membrane protein</topology>
    </subcellularLocation>
</comment>
<gene>
    <name evidence="7" type="ORF">BCM40_12370</name>
</gene>
<protein>
    <recommendedName>
        <fullName evidence="5">Transport permease protein</fullName>
    </recommendedName>
</protein>
<dbReference type="GO" id="GO:0043190">
    <property type="term" value="C:ATP-binding cassette (ABC) transporter complex"/>
    <property type="evidence" value="ECO:0007669"/>
    <property type="project" value="InterPro"/>
</dbReference>
<comment type="similarity">
    <text evidence="5">Belongs to the ABC-2 integral membrane protein family.</text>
</comment>
<proteinExistence type="inferred from homology"/>
<feature type="transmembrane region" description="Helical" evidence="5">
    <location>
        <begin position="159"/>
        <end position="178"/>
    </location>
</feature>
<evidence type="ECO:0000313" key="7">
    <source>
        <dbReference type="EMBL" id="ANU24099.1"/>
    </source>
</evidence>
<evidence type="ECO:0000259" key="6">
    <source>
        <dbReference type="PROSITE" id="PS51012"/>
    </source>
</evidence>
<keyword evidence="5" id="KW-1003">Cell membrane</keyword>
<dbReference type="OrthoDB" id="162334at2"/>
<keyword evidence="4 5" id="KW-0472">Membrane</keyword>
<dbReference type="Pfam" id="PF01061">
    <property type="entry name" value="ABC2_membrane"/>
    <property type="match status" value="1"/>
</dbReference>
<evidence type="ECO:0000256" key="1">
    <source>
        <dbReference type="ARBA" id="ARBA00004141"/>
    </source>
</evidence>
<keyword evidence="2 5" id="KW-0812">Transmembrane</keyword>
<keyword evidence="5" id="KW-0813">Transport</keyword>
<feature type="transmembrane region" description="Helical" evidence="5">
    <location>
        <begin position="52"/>
        <end position="74"/>
    </location>
</feature>
<dbReference type="AlphaFoldDB" id="A0A1C7EJV1"/>
<dbReference type="PIRSF" id="PIRSF006648">
    <property type="entry name" value="DrrB"/>
    <property type="match status" value="1"/>
</dbReference>
<feature type="transmembrane region" description="Helical" evidence="5">
    <location>
        <begin position="95"/>
        <end position="123"/>
    </location>
</feature>
<keyword evidence="8" id="KW-1185">Reference proteome</keyword>
<dbReference type="PROSITE" id="PS51012">
    <property type="entry name" value="ABC_TM2"/>
    <property type="match status" value="1"/>
</dbReference>
<sequence length="242" mass="27008">MKKAWVFAERNRKEILRDPMTLLFGIILPLIMLWLFSLMADNMPFDLFQLDQLAPAIIVFSFSFISLFSGMLIGRDKSSSFLMRIFASPLTATEYLLGYALPLVPVALIQICACYITALLLGMPMTFSAIPAFGVVAVISFLYIGFGLLFGTFFTDRQVGALFAIFVNLTSWLSGTWFELDLIGGSFQKIAYYLPFAHAVEASRAAFAGDYAAVLVPMIWVVTYTVALFGITVWGFRKKMRG</sequence>
<dbReference type="RefSeq" id="WP_065527067.1">
    <property type="nucleotide sequence ID" value="NZ_CP016543.2"/>
</dbReference>
<dbReference type="Proteomes" id="UP000092495">
    <property type="component" value="Chromosome"/>
</dbReference>
<dbReference type="InterPro" id="IPR013525">
    <property type="entry name" value="ABC2_TM"/>
</dbReference>
<evidence type="ECO:0000256" key="3">
    <source>
        <dbReference type="ARBA" id="ARBA00022989"/>
    </source>
</evidence>
<dbReference type="GO" id="GO:0140359">
    <property type="term" value="F:ABC-type transporter activity"/>
    <property type="evidence" value="ECO:0007669"/>
    <property type="project" value="InterPro"/>
</dbReference>
<dbReference type="EMBL" id="CP016543">
    <property type="protein sequence ID" value="ANU24099.1"/>
    <property type="molecule type" value="Genomic_DNA"/>
</dbReference>
<evidence type="ECO:0000256" key="2">
    <source>
        <dbReference type="ARBA" id="ARBA00022692"/>
    </source>
</evidence>
<feature type="transmembrane region" description="Helical" evidence="5">
    <location>
        <begin position="211"/>
        <end position="236"/>
    </location>
</feature>
<feature type="domain" description="ABC transmembrane type-2" evidence="6">
    <location>
        <begin position="20"/>
        <end position="239"/>
    </location>
</feature>
<dbReference type="InterPro" id="IPR000412">
    <property type="entry name" value="ABC_2_transport"/>
</dbReference>
<dbReference type="STRING" id="414778.BCM40_12370"/>
<keyword evidence="3 5" id="KW-1133">Transmembrane helix</keyword>
<evidence type="ECO:0000313" key="8">
    <source>
        <dbReference type="Proteomes" id="UP000092495"/>
    </source>
</evidence>
<name>A0A1C7EJV1_9BACL</name>
<reference evidence="7" key="1">
    <citation type="submission" date="2016-10" db="EMBL/GenBank/DDBJ databases">
        <authorList>
            <person name="See-Too W.S."/>
        </authorList>
    </citation>
    <scope>NUCLEOTIDE SEQUENCE</scope>
    <source>
        <strain evidence="7">DSM 22276</strain>
    </source>
</reference>
<organism evidence="7 8">
    <name type="scientific">Planococcus donghaensis</name>
    <dbReference type="NCBI Taxonomy" id="414778"/>
    <lineage>
        <taxon>Bacteria</taxon>
        <taxon>Bacillati</taxon>
        <taxon>Bacillota</taxon>
        <taxon>Bacilli</taxon>
        <taxon>Bacillales</taxon>
        <taxon>Caryophanaceae</taxon>
        <taxon>Planococcus</taxon>
    </lineage>
</organism>
<accession>A0A1C7EJV1</accession>
<evidence type="ECO:0000256" key="5">
    <source>
        <dbReference type="RuleBase" id="RU361157"/>
    </source>
</evidence>
<feature type="transmembrane region" description="Helical" evidence="5">
    <location>
        <begin position="21"/>
        <end position="40"/>
    </location>
</feature>
<evidence type="ECO:0000256" key="4">
    <source>
        <dbReference type="ARBA" id="ARBA00023136"/>
    </source>
</evidence>
<dbReference type="InterPro" id="IPR051328">
    <property type="entry name" value="T7SS_ABC-Transporter"/>
</dbReference>
<dbReference type="KEGG" id="pdg:BCM40_12370"/>